<dbReference type="Pfam" id="PF15387">
    <property type="entry name" value="DUF4611"/>
    <property type="match status" value="1"/>
</dbReference>
<gene>
    <name evidence="2" type="ORF">GDO81_015498</name>
</gene>
<feature type="region of interest" description="Disordered" evidence="1">
    <location>
        <begin position="48"/>
        <end position="97"/>
    </location>
</feature>
<evidence type="ECO:0000256" key="1">
    <source>
        <dbReference type="SAM" id="MobiDB-lite"/>
    </source>
</evidence>
<name>A0AAV7AKH1_ENGPU</name>
<accession>A0AAV7AKH1</accession>
<dbReference type="InterPro" id="IPR027893">
    <property type="entry name" value="GON7_meta"/>
</dbReference>
<evidence type="ECO:0000313" key="2">
    <source>
        <dbReference type="EMBL" id="KAG8561837.1"/>
    </source>
</evidence>
<evidence type="ECO:0008006" key="4">
    <source>
        <dbReference type="Google" id="ProtNLM"/>
    </source>
</evidence>
<protein>
    <recommendedName>
        <fullName evidence="4">EKC/KEOPS complex subunit GON7</fullName>
    </recommendedName>
</protein>
<organism evidence="2 3">
    <name type="scientific">Engystomops pustulosus</name>
    <name type="common">Tungara frog</name>
    <name type="synonym">Physalaemus pustulosus</name>
    <dbReference type="NCBI Taxonomy" id="76066"/>
    <lineage>
        <taxon>Eukaryota</taxon>
        <taxon>Metazoa</taxon>
        <taxon>Chordata</taxon>
        <taxon>Craniata</taxon>
        <taxon>Vertebrata</taxon>
        <taxon>Euteleostomi</taxon>
        <taxon>Amphibia</taxon>
        <taxon>Batrachia</taxon>
        <taxon>Anura</taxon>
        <taxon>Neobatrachia</taxon>
        <taxon>Hyloidea</taxon>
        <taxon>Leptodactylidae</taxon>
        <taxon>Leiuperinae</taxon>
        <taxon>Engystomops</taxon>
    </lineage>
</organism>
<comment type="caution">
    <text evidence="2">The sequence shown here is derived from an EMBL/GenBank/DDBJ whole genome shotgun (WGS) entry which is preliminary data.</text>
</comment>
<reference evidence="2" key="1">
    <citation type="thesis" date="2020" institute="ProQuest LLC" country="789 East Eisenhower Parkway, Ann Arbor, MI, USA">
        <title>Comparative Genomics and Chromosome Evolution.</title>
        <authorList>
            <person name="Mudd A.B."/>
        </authorList>
    </citation>
    <scope>NUCLEOTIDE SEQUENCE</scope>
    <source>
        <strain evidence="2">237g6f4</strain>
        <tissue evidence="2">Blood</tissue>
    </source>
</reference>
<dbReference type="Proteomes" id="UP000824782">
    <property type="component" value="Unassembled WGS sequence"/>
</dbReference>
<dbReference type="GO" id="GO:0000408">
    <property type="term" value="C:EKC/KEOPS complex"/>
    <property type="evidence" value="ECO:0007669"/>
    <property type="project" value="InterPro"/>
</dbReference>
<dbReference type="EMBL" id="WNYA01000007">
    <property type="protein sequence ID" value="KAG8561837.1"/>
    <property type="molecule type" value="Genomic_DNA"/>
</dbReference>
<sequence length="97" mass="10564">MELSAELISRDGCSRPFRVTCEKTLRGVVEGLERLQGEVSAELTQLVEREKGAGAAHSPDEEEDDEEEDGDDNDAVNSKNGSSSSSPPTKRTKTRQN</sequence>
<evidence type="ECO:0000313" key="3">
    <source>
        <dbReference type="Proteomes" id="UP000824782"/>
    </source>
</evidence>
<feature type="compositionally biased region" description="Acidic residues" evidence="1">
    <location>
        <begin position="60"/>
        <end position="74"/>
    </location>
</feature>
<keyword evidence="3" id="KW-1185">Reference proteome</keyword>
<proteinExistence type="predicted"/>
<dbReference type="AlphaFoldDB" id="A0AAV7AKH1"/>